<evidence type="ECO:0000313" key="9">
    <source>
        <dbReference type="EMBL" id="GGF33049.1"/>
    </source>
</evidence>
<dbReference type="Gene3D" id="2.30.22.10">
    <property type="entry name" value="Head domain of nucleotide exchange factor GrpE"/>
    <property type="match status" value="1"/>
</dbReference>
<evidence type="ECO:0000256" key="7">
    <source>
        <dbReference type="SAM" id="Coils"/>
    </source>
</evidence>
<dbReference type="FunFam" id="2.30.22.10:FF:000002">
    <property type="entry name" value="GrpE protein homolog"/>
    <property type="match status" value="1"/>
</dbReference>
<organism evidence="9 10">
    <name type="scientific">Aliidongia dinghuensis</name>
    <dbReference type="NCBI Taxonomy" id="1867774"/>
    <lineage>
        <taxon>Bacteria</taxon>
        <taxon>Pseudomonadati</taxon>
        <taxon>Pseudomonadota</taxon>
        <taxon>Alphaproteobacteria</taxon>
        <taxon>Rhodospirillales</taxon>
        <taxon>Dongiaceae</taxon>
        <taxon>Aliidongia</taxon>
    </lineage>
</organism>
<reference evidence="9" key="2">
    <citation type="submission" date="2020-09" db="EMBL/GenBank/DDBJ databases">
        <authorList>
            <person name="Sun Q."/>
            <person name="Zhou Y."/>
        </authorList>
    </citation>
    <scope>NUCLEOTIDE SEQUENCE</scope>
    <source>
        <strain evidence="9">CGMCC 1.15725</strain>
    </source>
</reference>
<dbReference type="Pfam" id="PF01025">
    <property type="entry name" value="GrpE"/>
    <property type="match status" value="1"/>
</dbReference>
<dbReference type="GO" id="GO:0005737">
    <property type="term" value="C:cytoplasm"/>
    <property type="evidence" value="ECO:0007669"/>
    <property type="project" value="UniProtKB-SubCell"/>
</dbReference>
<dbReference type="CDD" id="cd00446">
    <property type="entry name" value="GrpE"/>
    <property type="match status" value="1"/>
</dbReference>
<protein>
    <recommendedName>
        <fullName evidence="4 5">Protein GrpE</fullName>
    </recommendedName>
    <alternativeName>
        <fullName evidence="4">HSP-70 cofactor</fullName>
    </alternativeName>
</protein>
<dbReference type="GO" id="GO:0042803">
    <property type="term" value="F:protein homodimerization activity"/>
    <property type="evidence" value="ECO:0007669"/>
    <property type="project" value="InterPro"/>
</dbReference>
<evidence type="ECO:0000256" key="8">
    <source>
        <dbReference type="SAM" id="MobiDB-lite"/>
    </source>
</evidence>
<gene>
    <name evidence="4 9" type="primary">grpE</name>
    <name evidence="9" type="ORF">GCM10011611_44090</name>
</gene>
<keyword evidence="7" id="KW-0175">Coiled coil</keyword>
<comment type="subunit">
    <text evidence="4">Homodimer.</text>
</comment>
<evidence type="ECO:0000256" key="6">
    <source>
        <dbReference type="RuleBase" id="RU004478"/>
    </source>
</evidence>
<comment type="caution">
    <text evidence="9">The sequence shown here is derived from an EMBL/GenBank/DDBJ whole genome shotgun (WGS) entry which is preliminary data.</text>
</comment>
<dbReference type="GO" id="GO:0000774">
    <property type="term" value="F:adenyl-nucleotide exchange factor activity"/>
    <property type="evidence" value="ECO:0007669"/>
    <property type="project" value="InterPro"/>
</dbReference>
<dbReference type="AlphaFoldDB" id="A0A8J3E5J9"/>
<dbReference type="GO" id="GO:0051087">
    <property type="term" value="F:protein-folding chaperone binding"/>
    <property type="evidence" value="ECO:0007669"/>
    <property type="project" value="InterPro"/>
</dbReference>
<dbReference type="SUPFAM" id="SSF51064">
    <property type="entry name" value="Head domain of nucleotide exchange factor GrpE"/>
    <property type="match status" value="1"/>
</dbReference>
<dbReference type="RefSeq" id="WP_189049818.1">
    <property type="nucleotide sequence ID" value="NZ_BMJQ01000012.1"/>
</dbReference>
<feature type="region of interest" description="Disordered" evidence="8">
    <location>
        <begin position="1"/>
        <end position="23"/>
    </location>
</feature>
<evidence type="ECO:0000256" key="3">
    <source>
        <dbReference type="ARBA" id="ARBA00023186"/>
    </source>
</evidence>
<keyword evidence="3 4" id="KW-0143">Chaperone</keyword>
<dbReference type="GO" id="GO:0006457">
    <property type="term" value="P:protein folding"/>
    <property type="evidence" value="ECO:0007669"/>
    <property type="project" value="InterPro"/>
</dbReference>
<dbReference type="Proteomes" id="UP000646365">
    <property type="component" value="Unassembled WGS sequence"/>
</dbReference>
<dbReference type="PRINTS" id="PR00773">
    <property type="entry name" value="GRPEPROTEIN"/>
</dbReference>
<dbReference type="PANTHER" id="PTHR21237">
    <property type="entry name" value="GRPE PROTEIN"/>
    <property type="match status" value="1"/>
</dbReference>
<dbReference type="Gene3D" id="3.90.20.20">
    <property type="match status" value="1"/>
</dbReference>
<dbReference type="GO" id="GO:0051082">
    <property type="term" value="F:unfolded protein binding"/>
    <property type="evidence" value="ECO:0007669"/>
    <property type="project" value="TreeGrafter"/>
</dbReference>
<reference evidence="9" key="1">
    <citation type="journal article" date="2014" name="Int. J. Syst. Evol. Microbiol.">
        <title>Complete genome sequence of Corynebacterium casei LMG S-19264T (=DSM 44701T), isolated from a smear-ripened cheese.</title>
        <authorList>
            <consortium name="US DOE Joint Genome Institute (JGI-PGF)"/>
            <person name="Walter F."/>
            <person name="Albersmeier A."/>
            <person name="Kalinowski J."/>
            <person name="Ruckert C."/>
        </authorList>
    </citation>
    <scope>NUCLEOTIDE SEQUENCE</scope>
    <source>
        <strain evidence="9">CGMCC 1.15725</strain>
    </source>
</reference>
<dbReference type="NCBIfam" id="NF010739">
    <property type="entry name" value="PRK14141.1"/>
    <property type="match status" value="1"/>
</dbReference>
<dbReference type="HAMAP" id="MF_01151">
    <property type="entry name" value="GrpE"/>
    <property type="match status" value="1"/>
</dbReference>
<evidence type="ECO:0000256" key="2">
    <source>
        <dbReference type="ARBA" id="ARBA00023016"/>
    </source>
</evidence>
<dbReference type="PROSITE" id="PS01071">
    <property type="entry name" value="GRPE"/>
    <property type="match status" value="1"/>
</dbReference>
<name>A0A8J3E5J9_9PROT</name>
<proteinExistence type="inferred from homology"/>
<comment type="similarity">
    <text evidence="1 4 6">Belongs to the GrpE family.</text>
</comment>
<evidence type="ECO:0000313" key="10">
    <source>
        <dbReference type="Proteomes" id="UP000646365"/>
    </source>
</evidence>
<dbReference type="SUPFAM" id="SSF58014">
    <property type="entry name" value="Coiled-coil domain of nucleotide exchange factor GrpE"/>
    <property type="match status" value="1"/>
</dbReference>
<evidence type="ECO:0000256" key="4">
    <source>
        <dbReference type="HAMAP-Rule" id="MF_01151"/>
    </source>
</evidence>
<feature type="compositionally biased region" description="Basic and acidic residues" evidence="8">
    <location>
        <begin position="192"/>
        <end position="214"/>
    </location>
</feature>
<keyword evidence="4" id="KW-0963">Cytoplasm</keyword>
<evidence type="ECO:0000256" key="5">
    <source>
        <dbReference type="RuleBase" id="RU000639"/>
    </source>
</evidence>
<keyword evidence="10" id="KW-1185">Reference proteome</keyword>
<sequence length="214" mass="23237">MADNPNTPETEELIEATQPAETGVSAEARVAELEAEVAKYKDQALRALAEQENVRRRAQRDREDALKFAISGFAKDLVNVADNLRRAIDSVPEAQATKNELVKNLLSGVSATERELLGAFEKHGIRRVDPVGEKFDHNLHQAIFELENTGKPAGTVVQVLQAGYTIHDRLLREAMVGVAKGPVTEAAAAEKPATEKSAGEKPAAEAHQRVDRTA</sequence>
<dbReference type="InterPro" id="IPR013805">
    <property type="entry name" value="GrpE_CC"/>
</dbReference>
<accession>A0A8J3E5J9</accession>
<keyword evidence="2 4" id="KW-0346">Stress response</keyword>
<evidence type="ECO:0000256" key="1">
    <source>
        <dbReference type="ARBA" id="ARBA00009054"/>
    </source>
</evidence>
<dbReference type="InterPro" id="IPR009012">
    <property type="entry name" value="GrpE_head"/>
</dbReference>
<comment type="function">
    <text evidence="4 5">Participates actively in the response to hyperosmotic and heat shock by preventing the aggregation of stress-denatured proteins, in association with DnaK and GrpE. It is the nucleotide exchange factor for DnaK and may function as a thermosensor. Unfolded proteins bind initially to DnaJ; upon interaction with the DnaJ-bound protein, DnaK hydrolyzes its bound ATP, resulting in the formation of a stable complex. GrpE releases ADP from DnaK; ATP binding to DnaK triggers the release of the substrate protein, thus completing the reaction cycle. Several rounds of ATP-dependent interactions between DnaJ, DnaK and GrpE are required for fully efficient folding.</text>
</comment>
<feature type="coiled-coil region" evidence="7">
    <location>
        <begin position="23"/>
        <end position="61"/>
    </location>
</feature>
<dbReference type="PANTHER" id="PTHR21237:SF23">
    <property type="entry name" value="GRPE PROTEIN HOMOLOG, MITOCHONDRIAL"/>
    <property type="match status" value="1"/>
</dbReference>
<dbReference type="InterPro" id="IPR000740">
    <property type="entry name" value="GrpE"/>
</dbReference>
<dbReference type="NCBIfam" id="NF010738">
    <property type="entry name" value="PRK14140.1"/>
    <property type="match status" value="1"/>
</dbReference>
<feature type="region of interest" description="Disordered" evidence="8">
    <location>
        <begin position="185"/>
        <end position="214"/>
    </location>
</feature>
<dbReference type="EMBL" id="BMJQ01000012">
    <property type="protein sequence ID" value="GGF33049.1"/>
    <property type="molecule type" value="Genomic_DNA"/>
</dbReference>
<comment type="subcellular location">
    <subcellularLocation>
        <location evidence="4">Cytoplasm</location>
    </subcellularLocation>
</comment>